<dbReference type="InterPro" id="IPR052340">
    <property type="entry name" value="RNase_Y/CdgJ"/>
</dbReference>
<protein>
    <submittedName>
        <fullName evidence="2">HDOD domain-containing protein</fullName>
    </submittedName>
</protein>
<dbReference type="OrthoDB" id="9791419at2"/>
<reference evidence="2 3" key="1">
    <citation type="submission" date="2019-03" db="EMBL/GenBank/DDBJ databases">
        <title>Genomic Encyclopedia of Type Strains, Phase IV (KMG-IV): sequencing the most valuable type-strain genomes for metagenomic binning, comparative biology and taxonomic classification.</title>
        <authorList>
            <person name="Goeker M."/>
        </authorList>
    </citation>
    <scope>NUCLEOTIDE SEQUENCE [LARGE SCALE GENOMIC DNA]</scope>
    <source>
        <strain evidence="2 3">DSM 103923</strain>
    </source>
</reference>
<dbReference type="Pfam" id="PF01590">
    <property type="entry name" value="GAF"/>
    <property type="match status" value="1"/>
</dbReference>
<comment type="caution">
    <text evidence="2">The sequence shown here is derived from an EMBL/GenBank/DDBJ whole genome shotgun (WGS) entry which is preliminary data.</text>
</comment>
<keyword evidence="3" id="KW-1185">Reference proteome</keyword>
<proteinExistence type="predicted"/>
<evidence type="ECO:0000259" key="1">
    <source>
        <dbReference type="PROSITE" id="PS51833"/>
    </source>
</evidence>
<dbReference type="SUPFAM" id="SSF109604">
    <property type="entry name" value="HD-domain/PDEase-like"/>
    <property type="match status" value="1"/>
</dbReference>
<evidence type="ECO:0000313" key="2">
    <source>
        <dbReference type="EMBL" id="TCS72439.1"/>
    </source>
</evidence>
<dbReference type="SUPFAM" id="SSF55781">
    <property type="entry name" value="GAF domain-like"/>
    <property type="match status" value="1"/>
</dbReference>
<gene>
    <name evidence="2" type="ORF">EDC61_10594</name>
</gene>
<dbReference type="PROSITE" id="PS51833">
    <property type="entry name" value="HDOD"/>
    <property type="match status" value="1"/>
</dbReference>
<accession>A0A4R3JWB3</accession>
<organism evidence="2 3">
    <name type="scientific">Sulfuritortus calidifontis</name>
    <dbReference type="NCBI Taxonomy" id="1914471"/>
    <lineage>
        <taxon>Bacteria</taxon>
        <taxon>Pseudomonadati</taxon>
        <taxon>Pseudomonadota</taxon>
        <taxon>Betaproteobacteria</taxon>
        <taxon>Nitrosomonadales</taxon>
        <taxon>Thiobacillaceae</taxon>
        <taxon>Sulfuritortus</taxon>
    </lineage>
</organism>
<dbReference type="AlphaFoldDB" id="A0A4R3JWB3"/>
<dbReference type="PANTHER" id="PTHR33525:SF4">
    <property type="entry name" value="CYCLIC DI-GMP PHOSPHODIESTERASE CDGJ"/>
    <property type="match status" value="1"/>
</dbReference>
<dbReference type="InterPro" id="IPR003018">
    <property type="entry name" value="GAF"/>
</dbReference>
<evidence type="ECO:0000313" key="3">
    <source>
        <dbReference type="Proteomes" id="UP000295135"/>
    </source>
</evidence>
<dbReference type="RefSeq" id="WP_126463498.1">
    <property type="nucleotide sequence ID" value="NZ_AP018721.1"/>
</dbReference>
<dbReference type="Gene3D" id="3.30.450.40">
    <property type="match status" value="1"/>
</dbReference>
<sequence>MDELTTDLDHKKTQALLKDLVATQDFPLLSQTIVQVNEIVGSETSQADELTRTILRDVSLTNKLLRLVNAAHYNKFAGQPVSTISRAVVILGFNTVRDVALSLMLFDHLQNHAQARQLKGEVLESYYCGVLGRLLGKRLKLPDVEEAFISAMFRNVGRLMARFYFYDRTLKVNMLMRGKQLSENDAAREVFGTTYDQIGLSIARHWHLPETLIQGMTPLPPGDIGRPDSDIGRLRAAASLARELYEVIAAGHEPREQSKLLNQLGRRYATLGSFPGGTLNGLAQEAAREVQRDADIFQSDLRASPALAKLLDLAEQPAGETAESEEAAAIAQALNTLPILAAVEPEADDPASMLAAGLTEMTEALVGGASISDVLHMMLEIFYRTGAFDRVMIAVRDKDGKSLTGRFGFGKDIDKAITAYKVPLTFAHDAFQVAANQGVDILIGNVDDEALKSRIPDWQRQRIRARSFLLLPLVVDNKTLALLYADRDKGTLQLDSKMLNMLKVLRNQALLAMRQNSNK</sequence>
<dbReference type="Proteomes" id="UP000295135">
    <property type="component" value="Unassembled WGS sequence"/>
</dbReference>
<dbReference type="Pfam" id="PF08668">
    <property type="entry name" value="HDOD"/>
    <property type="match status" value="1"/>
</dbReference>
<dbReference type="PANTHER" id="PTHR33525">
    <property type="match status" value="1"/>
</dbReference>
<feature type="domain" description="HDOD" evidence="1">
    <location>
        <begin position="26"/>
        <end position="222"/>
    </location>
</feature>
<dbReference type="InterPro" id="IPR029016">
    <property type="entry name" value="GAF-like_dom_sf"/>
</dbReference>
<name>A0A4R3JWB3_9PROT</name>
<dbReference type="InterPro" id="IPR013976">
    <property type="entry name" value="HDOD"/>
</dbReference>
<dbReference type="EMBL" id="SLZY01000005">
    <property type="protein sequence ID" value="TCS72439.1"/>
    <property type="molecule type" value="Genomic_DNA"/>
</dbReference>
<dbReference type="Gene3D" id="1.10.3210.10">
    <property type="entry name" value="Hypothetical protein af1432"/>
    <property type="match status" value="1"/>
</dbReference>